<dbReference type="AlphaFoldDB" id="A0A6M3KVU4"/>
<protein>
    <submittedName>
        <fullName evidence="2">Uncharacterized protein</fullName>
    </submittedName>
</protein>
<reference evidence="2" key="1">
    <citation type="submission" date="2020-03" db="EMBL/GenBank/DDBJ databases">
        <title>The deep terrestrial virosphere.</title>
        <authorList>
            <person name="Holmfeldt K."/>
            <person name="Nilsson E."/>
            <person name="Simone D."/>
            <person name="Lopez-Fernandez M."/>
            <person name="Wu X."/>
            <person name="de Brujin I."/>
            <person name="Lundin D."/>
            <person name="Andersson A."/>
            <person name="Bertilsson S."/>
            <person name="Dopson M."/>
        </authorList>
    </citation>
    <scope>NUCLEOTIDE SEQUENCE</scope>
    <source>
        <strain evidence="1">MM415A07240</strain>
        <strain evidence="2">MM415B02202</strain>
    </source>
</reference>
<evidence type="ECO:0000313" key="2">
    <source>
        <dbReference type="EMBL" id="QJA85564.1"/>
    </source>
</evidence>
<evidence type="ECO:0000313" key="1">
    <source>
        <dbReference type="EMBL" id="QJA68289.1"/>
    </source>
</evidence>
<accession>A0A6M3KVU4</accession>
<sequence length="71" mass="8544">MIDTIKYIQRFTLPMYFHNTNEPNIDYQLKTNIIITLWTPIVDILRNTELQIKDAIDCHHNYPIHTQSENE</sequence>
<proteinExistence type="predicted"/>
<gene>
    <name evidence="1" type="ORF">MM415A07240_0003</name>
    <name evidence="2" type="ORF">MM415B02202_0003</name>
</gene>
<organism evidence="2">
    <name type="scientific">viral metagenome</name>
    <dbReference type="NCBI Taxonomy" id="1070528"/>
    <lineage>
        <taxon>unclassified sequences</taxon>
        <taxon>metagenomes</taxon>
        <taxon>organismal metagenomes</taxon>
    </lineage>
</organism>
<dbReference type="EMBL" id="MT141604">
    <property type="protein sequence ID" value="QJA68289.1"/>
    <property type="molecule type" value="Genomic_DNA"/>
</dbReference>
<name>A0A6M3KVU4_9ZZZZ</name>
<dbReference type="EMBL" id="MT142583">
    <property type="protein sequence ID" value="QJA85564.1"/>
    <property type="molecule type" value="Genomic_DNA"/>
</dbReference>